<accession>A0ABN8SLM2</accession>
<name>A0ABN8SLM2_9CNID</name>
<organism evidence="2 3">
    <name type="scientific">Porites evermanni</name>
    <dbReference type="NCBI Taxonomy" id="104178"/>
    <lineage>
        <taxon>Eukaryota</taxon>
        <taxon>Metazoa</taxon>
        <taxon>Cnidaria</taxon>
        <taxon>Anthozoa</taxon>
        <taxon>Hexacorallia</taxon>
        <taxon>Scleractinia</taxon>
        <taxon>Fungiina</taxon>
        <taxon>Poritidae</taxon>
        <taxon>Porites</taxon>
    </lineage>
</organism>
<comment type="caution">
    <text evidence="2">The sequence shown here is derived from an EMBL/GenBank/DDBJ whole genome shotgun (WGS) entry which is preliminary data.</text>
</comment>
<evidence type="ECO:0000256" key="1">
    <source>
        <dbReference type="SAM" id="MobiDB-lite"/>
    </source>
</evidence>
<keyword evidence="3" id="KW-1185">Reference proteome</keyword>
<evidence type="ECO:0000313" key="2">
    <source>
        <dbReference type="EMBL" id="CAH3192536.1"/>
    </source>
</evidence>
<evidence type="ECO:0000313" key="3">
    <source>
        <dbReference type="Proteomes" id="UP001159427"/>
    </source>
</evidence>
<feature type="region of interest" description="Disordered" evidence="1">
    <location>
        <begin position="250"/>
        <end position="284"/>
    </location>
</feature>
<dbReference type="Proteomes" id="UP001159427">
    <property type="component" value="Unassembled WGS sequence"/>
</dbReference>
<dbReference type="EMBL" id="CALNXI010003212">
    <property type="protein sequence ID" value="CAH3192536.1"/>
    <property type="molecule type" value="Genomic_DNA"/>
</dbReference>
<gene>
    <name evidence="2" type="ORF">PEVE_00024106</name>
</gene>
<sequence>MAAKDGENCKQCKRWTKYRCIRCKVAICNLCSEPEIDESVDGWIGGKNVGYCFECETVRPVTELLIASRHSYEEVEEKIERQMNAVDSDDDEDGEDESLSRGLFEKKKKSQKCSKNKSGRKAKWSQSLLGDLVDIVISYDYYKNKFILTNTKNQKNGEIYKKVLVELKERAAVRNEEVPFDHVQLRTKFKKAIAECKKTSLTMKTSTGIKRFIDEKGYGPWFNSLFAIAKTRDACRPELAVESSFVRTQSPCLPDSEASAAEASPDTSSSESKERVVATRRRKRKTDESLHEVIDLIKTAINNDPVKEVLSYMSDQAQKSREHERNMLQMLLQAMPTQHVQPTLQERATAAANLHGLIGSDSRQYEVVLPTDLTPANYYLKYIVQCKSKLLT</sequence>
<feature type="compositionally biased region" description="Acidic residues" evidence="1">
    <location>
        <begin position="87"/>
        <end position="97"/>
    </location>
</feature>
<reference evidence="2 3" key="1">
    <citation type="submission" date="2022-05" db="EMBL/GenBank/DDBJ databases">
        <authorList>
            <consortium name="Genoscope - CEA"/>
            <person name="William W."/>
        </authorList>
    </citation>
    <scope>NUCLEOTIDE SEQUENCE [LARGE SCALE GENOMIC DNA]</scope>
</reference>
<feature type="region of interest" description="Disordered" evidence="1">
    <location>
        <begin position="83"/>
        <end position="114"/>
    </location>
</feature>
<proteinExistence type="predicted"/>
<protein>
    <submittedName>
        <fullName evidence="2">Uncharacterized protein</fullName>
    </submittedName>
</protein>
<feature type="compositionally biased region" description="Low complexity" evidence="1">
    <location>
        <begin position="256"/>
        <end position="270"/>
    </location>
</feature>